<dbReference type="OMA" id="KHQSKQL"/>
<organism evidence="4">
    <name type="scientific">Verticillium alfalfae (strain VaMs.102 / ATCC MYA-4576 / FGSC 10136)</name>
    <name type="common">Verticillium wilt of alfalfa</name>
    <name type="synonym">Verticillium albo-atrum</name>
    <dbReference type="NCBI Taxonomy" id="526221"/>
    <lineage>
        <taxon>Eukaryota</taxon>
        <taxon>Fungi</taxon>
        <taxon>Dikarya</taxon>
        <taxon>Ascomycota</taxon>
        <taxon>Pezizomycotina</taxon>
        <taxon>Sordariomycetes</taxon>
        <taxon>Hypocreomycetidae</taxon>
        <taxon>Glomerellales</taxon>
        <taxon>Plectosphaerellaceae</taxon>
        <taxon>Verticillium</taxon>
    </lineage>
</organism>
<dbReference type="InterPro" id="IPR021569">
    <property type="entry name" value="TUG-UBL1"/>
</dbReference>
<dbReference type="PANTHER" id="PTHR46467:SF1">
    <property type="entry name" value="TETHER CONTAINING UBX DOMAIN FOR GLUT4"/>
    <property type="match status" value="1"/>
</dbReference>
<protein>
    <recommendedName>
        <fullName evidence="2">TUG ubiquitin-like domain-containing protein</fullName>
    </recommendedName>
</protein>
<dbReference type="STRING" id="526221.C9SM46"/>
<dbReference type="GeneID" id="9536327"/>
<accession>C9SM46</accession>
<name>C9SM46_VERA1</name>
<dbReference type="HOGENOM" id="CLU_534160_0_0_1"/>
<dbReference type="eggNOG" id="KOG2699">
    <property type="taxonomic scope" value="Eukaryota"/>
</dbReference>
<evidence type="ECO:0000313" key="3">
    <source>
        <dbReference type="EMBL" id="EEY19861.1"/>
    </source>
</evidence>
<dbReference type="GO" id="GO:0005634">
    <property type="term" value="C:nucleus"/>
    <property type="evidence" value="ECO:0007669"/>
    <property type="project" value="TreeGrafter"/>
</dbReference>
<feature type="compositionally biased region" description="Basic residues" evidence="1">
    <location>
        <begin position="502"/>
        <end position="513"/>
    </location>
</feature>
<dbReference type="OrthoDB" id="440781at2759"/>
<feature type="domain" description="TUG ubiquitin-like" evidence="2">
    <location>
        <begin position="59"/>
        <end position="95"/>
    </location>
</feature>
<dbReference type="SUPFAM" id="SSF54236">
    <property type="entry name" value="Ubiquitin-like"/>
    <property type="match status" value="2"/>
</dbReference>
<proteinExistence type="predicted"/>
<gene>
    <name evidence="3" type="ORF">VDBG_05970</name>
</gene>
<dbReference type="Pfam" id="PF11470">
    <property type="entry name" value="TUG-UBL1"/>
    <property type="match status" value="1"/>
</dbReference>
<dbReference type="EMBL" id="DS985220">
    <property type="protein sequence ID" value="EEY19861.1"/>
    <property type="molecule type" value="Genomic_DNA"/>
</dbReference>
<feature type="compositionally biased region" description="Basic and acidic residues" evidence="1">
    <location>
        <begin position="470"/>
        <end position="481"/>
    </location>
</feature>
<feature type="region of interest" description="Disordered" evidence="1">
    <location>
        <begin position="239"/>
        <end position="272"/>
    </location>
</feature>
<dbReference type="KEGG" id="val:VDBG_05970"/>
<dbReference type="InterPro" id="IPR029071">
    <property type="entry name" value="Ubiquitin-like_domsf"/>
</dbReference>
<sequence length="513" mass="55422">MLRPLPHQAPLDPTAKQPATTVQLLIPSRVNVNTEVLEKKDNNTKKKWHQIMASHVTVIATDLRRTTVKVNPGTYMTDVLQEACKKLNLSSDKYLFNFPPPNPMRLQTDVLSTSSPASPHYGKFCANSKPGSRARGRTSTLTARGVAQTTAGGQTGSGQLFYETPVLNIMGRELASFADFQKTLSQLGYNSGSVLIRLSFRKTDKTLFESMTEISQFFADVEAEEKEVAAVLATTATVPETVAQPEPDSTAEQSTKAQVASVPEPASAQPEQTLSDAMDVDPAPIALPSDPLQPVGVFQAPTGTTIAAAAMPMSESDFTPSIQQAQLHQARLLQSSHNKRLPSDKEIEEKAQAEEAKLASVSSVPVKVRFPDNTSAQWAFGPEATGAVLYEAVRSVMANGGQKFRLVLPGGKDVVKDSQGPNTLLIHDYKMTRSVLVNFVWDDSVPGDVRKQAFLKGSVAQRATAVKVPELPKEQEMDDRAPVVPSSKPEGSDRGDGGAGKKLPKWLKLPGKK</sequence>
<feature type="region of interest" description="Disordered" evidence="1">
    <location>
        <begin position="466"/>
        <end position="513"/>
    </location>
</feature>
<dbReference type="Proteomes" id="UP000008698">
    <property type="component" value="Unassembled WGS sequence"/>
</dbReference>
<evidence type="ECO:0000259" key="2">
    <source>
        <dbReference type="Pfam" id="PF11470"/>
    </source>
</evidence>
<dbReference type="GO" id="GO:0012506">
    <property type="term" value="C:vesicle membrane"/>
    <property type="evidence" value="ECO:0007669"/>
    <property type="project" value="TreeGrafter"/>
</dbReference>
<dbReference type="GO" id="GO:0006886">
    <property type="term" value="P:intracellular protein transport"/>
    <property type="evidence" value="ECO:0007669"/>
    <property type="project" value="TreeGrafter"/>
</dbReference>
<evidence type="ECO:0000313" key="4">
    <source>
        <dbReference type="Proteomes" id="UP000008698"/>
    </source>
</evidence>
<reference evidence="4" key="1">
    <citation type="journal article" date="2011" name="PLoS Pathog.">
        <title>Comparative genomics yields insights into niche adaptation of plant vascular wilt pathogens.</title>
        <authorList>
            <person name="Klosterman S.J."/>
            <person name="Subbarao K.V."/>
            <person name="Kang S."/>
            <person name="Veronese P."/>
            <person name="Gold S.E."/>
            <person name="Thomma B.P.H.J."/>
            <person name="Chen Z."/>
            <person name="Henrissat B."/>
            <person name="Lee Y.-H."/>
            <person name="Park J."/>
            <person name="Garcia-Pedrajas M.D."/>
            <person name="Barbara D.J."/>
            <person name="Anchieta A."/>
            <person name="de Jonge R."/>
            <person name="Santhanam P."/>
            <person name="Maruthachalam K."/>
            <person name="Atallah Z."/>
            <person name="Amyotte S.G."/>
            <person name="Paz Z."/>
            <person name="Inderbitzin P."/>
            <person name="Hayes R.J."/>
            <person name="Heiman D.I."/>
            <person name="Young S."/>
            <person name="Zeng Q."/>
            <person name="Engels R."/>
            <person name="Galagan J."/>
            <person name="Cuomo C.A."/>
            <person name="Dobinson K.F."/>
            <person name="Ma L.-J."/>
        </authorList>
    </citation>
    <scope>NUCLEOTIDE SEQUENCE [LARGE SCALE GENOMIC DNA]</scope>
    <source>
        <strain evidence="4">VaMs.102 / ATCC MYA-4576 / FGSC 10136</strain>
    </source>
</reference>
<dbReference type="GO" id="GO:0005737">
    <property type="term" value="C:cytoplasm"/>
    <property type="evidence" value="ECO:0007669"/>
    <property type="project" value="TreeGrafter"/>
</dbReference>
<dbReference type="AlphaFoldDB" id="C9SM46"/>
<dbReference type="PANTHER" id="PTHR46467">
    <property type="entry name" value="TETHER CONTAINING UBX DOMAIN FOR GLUT4"/>
    <property type="match status" value="1"/>
</dbReference>
<keyword evidence="4" id="KW-1185">Reference proteome</keyword>
<evidence type="ECO:0000256" key="1">
    <source>
        <dbReference type="SAM" id="MobiDB-lite"/>
    </source>
</evidence>
<dbReference type="Gene3D" id="3.10.20.90">
    <property type="entry name" value="Phosphatidylinositol 3-kinase Catalytic Subunit, Chain A, domain 1"/>
    <property type="match status" value="1"/>
</dbReference>
<dbReference type="RefSeq" id="XP_003003528.1">
    <property type="nucleotide sequence ID" value="XM_003003482.1"/>
</dbReference>